<feature type="chain" id="PRO_5019536820" description="LolA-like domain-containing protein" evidence="2">
    <location>
        <begin position="28"/>
        <end position="650"/>
    </location>
</feature>
<organism evidence="4 5">
    <name type="scientific">Elysia chlorotica</name>
    <name type="common">Eastern emerald elysia</name>
    <name type="synonym">Sea slug</name>
    <dbReference type="NCBI Taxonomy" id="188477"/>
    <lineage>
        <taxon>Eukaryota</taxon>
        <taxon>Metazoa</taxon>
        <taxon>Spiralia</taxon>
        <taxon>Lophotrochozoa</taxon>
        <taxon>Mollusca</taxon>
        <taxon>Gastropoda</taxon>
        <taxon>Heterobranchia</taxon>
        <taxon>Euthyneura</taxon>
        <taxon>Panpulmonata</taxon>
        <taxon>Sacoglossa</taxon>
        <taxon>Placobranchoidea</taxon>
        <taxon>Plakobranchidae</taxon>
        <taxon>Elysia</taxon>
    </lineage>
</organism>
<feature type="signal peptide" evidence="2">
    <location>
        <begin position="1"/>
        <end position="27"/>
    </location>
</feature>
<dbReference type="PANTHER" id="PTHR36902:SF1">
    <property type="entry name" value="ENRICHED IN SURFACE-LABELED PROTEOME PROTEIN 9"/>
    <property type="match status" value="1"/>
</dbReference>
<dbReference type="PANTHER" id="PTHR36902">
    <property type="entry name" value="ENRICHED IN SURFACE-LABELED PROTEOME PROTEIN 9"/>
    <property type="match status" value="1"/>
</dbReference>
<evidence type="ECO:0000313" key="5">
    <source>
        <dbReference type="Proteomes" id="UP000271974"/>
    </source>
</evidence>
<protein>
    <recommendedName>
        <fullName evidence="3">LolA-like domain-containing protein</fullName>
    </recommendedName>
</protein>
<gene>
    <name evidence="4" type="ORF">EGW08_000162</name>
</gene>
<dbReference type="Proteomes" id="UP000271974">
    <property type="component" value="Unassembled WGS sequence"/>
</dbReference>
<keyword evidence="5" id="KW-1185">Reference proteome</keyword>
<reference evidence="4 5" key="1">
    <citation type="submission" date="2019-01" db="EMBL/GenBank/DDBJ databases">
        <title>A draft genome assembly of the solar-powered sea slug Elysia chlorotica.</title>
        <authorList>
            <person name="Cai H."/>
            <person name="Li Q."/>
            <person name="Fang X."/>
            <person name="Li J."/>
            <person name="Curtis N.E."/>
            <person name="Altenburger A."/>
            <person name="Shibata T."/>
            <person name="Feng M."/>
            <person name="Maeda T."/>
            <person name="Schwartz J.A."/>
            <person name="Shigenobu S."/>
            <person name="Lundholm N."/>
            <person name="Nishiyama T."/>
            <person name="Yang H."/>
            <person name="Hasebe M."/>
            <person name="Li S."/>
            <person name="Pierce S.K."/>
            <person name="Wang J."/>
        </authorList>
    </citation>
    <scope>NUCLEOTIDE SEQUENCE [LARGE SCALE GENOMIC DNA]</scope>
    <source>
        <strain evidence="4">EC2010</strain>
        <tissue evidence="4">Whole organism of an adult</tissue>
    </source>
</reference>
<proteinExistence type="predicted"/>
<dbReference type="OrthoDB" id="6146361at2759"/>
<sequence>MARCDRLGFLLLLALGTFLTHWRTAWASYDTAQCDQHTQSAKKDLETPHFYTDFTVLSERTATLSDQNTSTESVVHEQLWYLSTFRQALKYEETPAKWSWLLVDEIPNECLYKELGGTCQSTCSGTTNEFLAPDGRLDIGTYYSALKWLRPTNKEASLDSEGVRGITSRKYVTCYYDQALDTTTVSIWHTLDPFVYPNMDDLKSNLLMAHHKKYKDSEQISDERIDYTDYKQLLASEVPNGLQIGEGQCGHIEGNFRSIQPPNPSLRHGFVSEADITPPQGVQAKARFSFYEEYNYNSQILFTVYALPDAQGNEVETTIEAFDFSAKHTYTYSLTKGNCQVTPGLNYRGSDVMPLPQEYWRFRAAKEPSYLGVYMNRGIPCNTWLFEYPEGGEESDTITLYLATPEWLETRALPRDMFYPIQRISRMANENIFESFYQFKDNPGYHIPQLQRCFKQDDVKVGKITLEKTNYFKVVVPNKIHFEYEFRQFIQKTTGIKSHMRVTGISAAPAKNIEETDVTFMIMGEFVNTSGSDPLAYVTDPVTSQQAVDKISQAVEKGDFKFSLDKLSVTLHLKKGSFSVLKNYDHFENVARPESAASSGYSQVAMAAVSLTLLLLSLLIALLAVLAYKRRSEGQNVLPTFSMKKLSNGN</sequence>
<accession>A0A433UED6</accession>
<feature type="transmembrane region" description="Helical" evidence="1">
    <location>
        <begin position="604"/>
        <end position="628"/>
    </location>
</feature>
<dbReference type="InterPro" id="IPR058831">
    <property type="entry name" value="LolA-like_dom_2nd"/>
</dbReference>
<dbReference type="EMBL" id="RQTK01000002">
    <property type="protein sequence ID" value="RUS92138.1"/>
    <property type="molecule type" value="Genomic_DNA"/>
</dbReference>
<keyword evidence="1" id="KW-0812">Transmembrane</keyword>
<evidence type="ECO:0000259" key="3">
    <source>
        <dbReference type="Pfam" id="PF25898"/>
    </source>
</evidence>
<evidence type="ECO:0000313" key="4">
    <source>
        <dbReference type="EMBL" id="RUS92138.1"/>
    </source>
</evidence>
<evidence type="ECO:0000256" key="1">
    <source>
        <dbReference type="SAM" id="Phobius"/>
    </source>
</evidence>
<evidence type="ECO:0000256" key="2">
    <source>
        <dbReference type="SAM" id="SignalP"/>
    </source>
</evidence>
<keyword evidence="1" id="KW-1133">Transmembrane helix</keyword>
<keyword evidence="1" id="KW-0472">Membrane</keyword>
<comment type="caution">
    <text evidence="4">The sequence shown here is derived from an EMBL/GenBank/DDBJ whole genome shotgun (WGS) entry which is preliminary data.</text>
</comment>
<dbReference type="Pfam" id="PF25898">
    <property type="entry name" value="LolA_2nd_metazoa"/>
    <property type="match status" value="1"/>
</dbReference>
<dbReference type="AlphaFoldDB" id="A0A433UED6"/>
<name>A0A433UED6_ELYCH</name>
<feature type="domain" description="LolA-like" evidence="3">
    <location>
        <begin position="262"/>
        <end position="441"/>
    </location>
</feature>
<keyword evidence="2" id="KW-0732">Signal</keyword>